<protein>
    <recommendedName>
        <fullName evidence="4">Molecular chaperone TorD family protein</fullName>
    </recommendedName>
</protein>
<proteinExistence type="predicted"/>
<evidence type="ECO:0008006" key="4">
    <source>
        <dbReference type="Google" id="ProtNLM"/>
    </source>
</evidence>
<dbReference type="InterPro" id="IPR036411">
    <property type="entry name" value="TorD-like_sf"/>
</dbReference>
<dbReference type="EMBL" id="QICA01000019">
    <property type="protein sequence ID" value="RNL36787.1"/>
    <property type="molecule type" value="Genomic_DNA"/>
</dbReference>
<sequence length="305" mass="34252">MPRVSLSRASYLMFGMSEAGGAMTEEMDSCKKILSARAYLYLLFHKLYGGEPTEELMEALGGSDTSEALCIYAQEDETIEKCQDFLERLCRELADDERRQRFLGLCGDEYVAIFYGFPKALVVPSESFYRSGDHSLLSEVTLAVRGFYRRFNVLPARYPRTPDDHIALEMAFMSCLARDAMEAFDKRDWRELVTLLQAQAKFADDHLLAWIPSFAAEVRKMSDPCLYPQLIKTTEAFVSTDRQCLNNIALWLAEEVAPTDRDAPLGGTDGNAAVSSHEDGTGALDRLESLRLPHLEDNELVPTTA</sequence>
<comment type="caution">
    <text evidence="2">The sequence shown here is derived from an EMBL/GenBank/DDBJ whole genome shotgun (WGS) entry which is preliminary data.</text>
</comment>
<evidence type="ECO:0000313" key="3">
    <source>
        <dbReference type="Proteomes" id="UP000278327"/>
    </source>
</evidence>
<evidence type="ECO:0000313" key="2">
    <source>
        <dbReference type="EMBL" id="RNL36787.1"/>
    </source>
</evidence>
<organism evidence="2 3">
    <name type="scientific">Adlercreutzia equolifaciens subsp. celatus DSM 18785</name>
    <dbReference type="NCBI Taxonomy" id="1121021"/>
    <lineage>
        <taxon>Bacteria</taxon>
        <taxon>Bacillati</taxon>
        <taxon>Actinomycetota</taxon>
        <taxon>Coriobacteriia</taxon>
        <taxon>Eggerthellales</taxon>
        <taxon>Eggerthellaceae</taxon>
        <taxon>Adlercreutzia</taxon>
    </lineage>
</organism>
<reference evidence="2 3" key="1">
    <citation type="journal article" date="2019" name="Microbiol. Resour. Announc.">
        <title>Draft Genome Sequences of Type Strains of Gordonibacter faecihominis, Paraeggerthella hongkongensis, Parvibacter caecicola,Slackia equolifaciens, Slackia faecicanis, and Slackia isoflavoniconvertens.</title>
        <authorList>
            <person name="Danylec N."/>
            <person name="Stoll D.A."/>
            <person name="Dotsch A."/>
            <person name="Huch M."/>
        </authorList>
    </citation>
    <scope>NUCLEOTIDE SEQUENCE [LARGE SCALE GENOMIC DNA]</scope>
    <source>
        <strain evidence="2 3">DSM 18785</strain>
    </source>
</reference>
<evidence type="ECO:0000256" key="1">
    <source>
        <dbReference type="ARBA" id="ARBA00023186"/>
    </source>
</evidence>
<name>A0A3N0APK5_9ACTN</name>
<dbReference type="InterPro" id="IPR050289">
    <property type="entry name" value="TorD/DmsD_chaperones"/>
</dbReference>
<accession>A0A3N0APK5</accession>
<keyword evidence="1" id="KW-0143">Chaperone</keyword>
<dbReference type="AlphaFoldDB" id="A0A3N0APK5"/>
<dbReference type="PANTHER" id="PTHR34227:SF1">
    <property type="entry name" value="DIMETHYL SULFOXIDE REDUCTASE CHAPERONE-RELATED"/>
    <property type="match status" value="1"/>
</dbReference>
<dbReference type="InterPro" id="IPR020945">
    <property type="entry name" value="DMSO/NO3_reduct_chaperone"/>
</dbReference>
<keyword evidence="3" id="KW-1185">Reference proteome</keyword>
<dbReference type="Gene3D" id="1.10.3480.10">
    <property type="entry name" value="TorD-like"/>
    <property type="match status" value="1"/>
</dbReference>
<dbReference type="Pfam" id="PF02613">
    <property type="entry name" value="Nitrate_red_del"/>
    <property type="match status" value="1"/>
</dbReference>
<gene>
    <name evidence="2" type="ORF">DMP10_10115</name>
</gene>
<dbReference type="PANTHER" id="PTHR34227">
    <property type="entry name" value="CHAPERONE PROTEIN YCDY"/>
    <property type="match status" value="1"/>
</dbReference>
<dbReference type="SUPFAM" id="SSF89155">
    <property type="entry name" value="TorD-like"/>
    <property type="match status" value="1"/>
</dbReference>
<dbReference type="Proteomes" id="UP000278327">
    <property type="component" value="Unassembled WGS sequence"/>
</dbReference>